<reference evidence="1 2" key="1">
    <citation type="journal article" date="2014" name="Genome Biol. Evol.">
        <title>The genome of the myxosporean Thelohanellus kitauei shows adaptations to nutrient acquisition within its fish host.</title>
        <authorList>
            <person name="Yang Y."/>
            <person name="Xiong J."/>
            <person name="Zhou Z."/>
            <person name="Huo F."/>
            <person name="Miao W."/>
            <person name="Ran C."/>
            <person name="Liu Y."/>
            <person name="Zhang J."/>
            <person name="Feng J."/>
            <person name="Wang M."/>
            <person name="Wang M."/>
            <person name="Wang L."/>
            <person name="Yao B."/>
        </authorList>
    </citation>
    <scope>NUCLEOTIDE SEQUENCE [LARGE SCALE GENOMIC DNA]</scope>
    <source>
        <strain evidence="1">Wuqing</strain>
    </source>
</reference>
<dbReference type="AlphaFoldDB" id="A0A0C2MHY4"/>
<comment type="caution">
    <text evidence="1">The sequence shown here is derived from an EMBL/GenBank/DDBJ whole genome shotgun (WGS) entry which is preliminary data.</text>
</comment>
<organism evidence="1 2">
    <name type="scientific">Thelohanellus kitauei</name>
    <name type="common">Myxosporean</name>
    <dbReference type="NCBI Taxonomy" id="669202"/>
    <lineage>
        <taxon>Eukaryota</taxon>
        <taxon>Metazoa</taxon>
        <taxon>Cnidaria</taxon>
        <taxon>Myxozoa</taxon>
        <taxon>Myxosporea</taxon>
        <taxon>Bivalvulida</taxon>
        <taxon>Platysporina</taxon>
        <taxon>Myxobolidae</taxon>
        <taxon>Thelohanellus</taxon>
    </lineage>
</organism>
<keyword evidence="2" id="KW-1185">Reference proteome</keyword>
<dbReference type="Proteomes" id="UP000031668">
    <property type="component" value="Unassembled WGS sequence"/>
</dbReference>
<gene>
    <name evidence="1" type="ORF">RF11_04664</name>
</gene>
<sequence length="147" mass="17238">MNNDRLFNKWNLFHDDKPIIIDHFIPIKYVIFGFSTLNNLFFYADNQFKIFSIEKYEAHSSIIPSRLDASCIIKNWFVFILTFPRLLFQPCTTDTVPYTVEFQLCTLMFARFRVLSDSLCINLHPILLDIYLCGINLTFAGSLVVHN</sequence>
<evidence type="ECO:0000313" key="1">
    <source>
        <dbReference type="EMBL" id="KII66706.1"/>
    </source>
</evidence>
<protein>
    <submittedName>
        <fullName evidence="1">Uncharacterized protein</fullName>
    </submittedName>
</protein>
<dbReference type="EMBL" id="JWZT01003482">
    <property type="protein sequence ID" value="KII66706.1"/>
    <property type="molecule type" value="Genomic_DNA"/>
</dbReference>
<evidence type="ECO:0000313" key="2">
    <source>
        <dbReference type="Proteomes" id="UP000031668"/>
    </source>
</evidence>
<accession>A0A0C2MHY4</accession>
<name>A0A0C2MHY4_THEKT</name>
<proteinExistence type="predicted"/>